<dbReference type="Proteomes" id="UP000054359">
    <property type="component" value="Unassembled WGS sequence"/>
</dbReference>
<evidence type="ECO:0000256" key="1">
    <source>
        <dbReference type="ARBA" id="ARBA00004496"/>
    </source>
</evidence>
<dbReference type="OrthoDB" id="9983817at2759"/>
<feature type="region of interest" description="Disordered" evidence="3">
    <location>
        <begin position="155"/>
        <end position="189"/>
    </location>
</feature>
<proteinExistence type="predicted"/>
<dbReference type="AlphaFoldDB" id="A0A087UUW4"/>
<protein>
    <recommendedName>
        <fullName evidence="4">PLEKHM2 PH domain-containing protein</fullName>
    </recommendedName>
</protein>
<feature type="compositionally biased region" description="Polar residues" evidence="3">
    <location>
        <begin position="170"/>
        <end position="188"/>
    </location>
</feature>
<feature type="domain" description="PLEKHM2 PH" evidence="4">
    <location>
        <begin position="377"/>
        <end position="409"/>
    </location>
</feature>
<organism evidence="5 6">
    <name type="scientific">Stegodyphus mimosarum</name>
    <name type="common">African social velvet spider</name>
    <dbReference type="NCBI Taxonomy" id="407821"/>
    <lineage>
        <taxon>Eukaryota</taxon>
        <taxon>Metazoa</taxon>
        <taxon>Ecdysozoa</taxon>
        <taxon>Arthropoda</taxon>
        <taxon>Chelicerata</taxon>
        <taxon>Arachnida</taxon>
        <taxon>Araneae</taxon>
        <taxon>Araneomorphae</taxon>
        <taxon>Entelegynae</taxon>
        <taxon>Eresoidea</taxon>
        <taxon>Eresidae</taxon>
        <taxon>Stegodyphus</taxon>
    </lineage>
</organism>
<gene>
    <name evidence="5" type="ORF">X975_18151</name>
</gene>
<dbReference type="EMBL" id="KK121761">
    <property type="protein sequence ID" value="KFM81153.1"/>
    <property type="molecule type" value="Genomic_DNA"/>
</dbReference>
<dbReference type="GO" id="GO:0005737">
    <property type="term" value="C:cytoplasm"/>
    <property type="evidence" value="ECO:0007669"/>
    <property type="project" value="UniProtKB-SubCell"/>
</dbReference>
<accession>A0A087UUW4</accession>
<dbReference type="InterPro" id="IPR057288">
    <property type="entry name" value="PH_PLEKHM2"/>
</dbReference>
<reference evidence="5 6" key="1">
    <citation type="submission" date="2013-11" db="EMBL/GenBank/DDBJ databases">
        <title>Genome sequencing of Stegodyphus mimosarum.</title>
        <authorList>
            <person name="Bechsgaard J."/>
        </authorList>
    </citation>
    <scope>NUCLEOTIDE SEQUENCE [LARGE SCALE GENOMIC DNA]</scope>
</reference>
<sequence length="421" mass="47080">MQLVLMLMAGLEYVPININVGKISYGTGVSFFENQPNFQNSDIYGYCKNSPNKVPKNSFPSADTELAAYDNGVEVTLDFVASGDASPEDQNSTFDLENSLHKQNSGFVESIACQNLPQQDLERISHYINIDTKNETKVTEDLEVIRTKVVRRAKRSSQKSFSDNDKVESSLLNPTGNEKKSQSLQESDNALDHRLSKATNDSGLCLETPCTSDSESNDFADEAGTSDVCHCHSTSFNVGEFQPDLNVTFSVPLKNEIELHEISTQKAENSKPSLEERGIPEGQEDPIKNTCKIQNVSNRLPLQVGDDGAEDNEEEDEEEISIYDMSKISYFTQAASSPKIIDITKDVEEKPCPSACEENSGTKDIVLDEIEKLAKDKPEDLDIKVANNIILYFLVEVFEHEEESFYKVIIIQYFIFILLFL</sequence>
<comment type="subcellular location">
    <subcellularLocation>
        <location evidence="1">Cytoplasm</location>
    </subcellularLocation>
</comment>
<evidence type="ECO:0000313" key="6">
    <source>
        <dbReference type="Proteomes" id="UP000054359"/>
    </source>
</evidence>
<evidence type="ECO:0000256" key="3">
    <source>
        <dbReference type="SAM" id="MobiDB-lite"/>
    </source>
</evidence>
<feature type="region of interest" description="Disordered" evidence="3">
    <location>
        <begin position="264"/>
        <end position="287"/>
    </location>
</feature>
<keyword evidence="6" id="KW-1185">Reference proteome</keyword>
<dbReference type="Pfam" id="PF23142">
    <property type="entry name" value="PH_PLEKHM2"/>
    <property type="match status" value="1"/>
</dbReference>
<evidence type="ECO:0000259" key="4">
    <source>
        <dbReference type="Pfam" id="PF23142"/>
    </source>
</evidence>
<feature type="non-terminal residue" evidence="5">
    <location>
        <position position="421"/>
    </location>
</feature>
<keyword evidence="2" id="KW-0963">Cytoplasm</keyword>
<evidence type="ECO:0000313" key="5">
    <source>
        <dbReference type="EMBL" id="KFM81153.1"/>
    </source>
</evidence>
<name>A0A087UUW4_STEMI</name>
<evidence type="ECO:0000256" key="2">
    <source>
        <dbReference type="ARBA" id="ARBA00022490"/>
    </source>
</evidence>